<dbReference type="AlphaFoldDB" id="A0A2H0KQD1"/>
<sequence length="318" mass="37057">MIVTLKERLIIEKQIPIQAINTEPKEKRLTIDPFSLPPIRDVFEPLISVETVRFNPFNGEVFVLGQKNEQNQTEIDNLDPKKQSFWLNYSRLDDACSACKGFYTERGRSGLVENTEEVIDSVIGNLPQLSEAKLNESIVLELITDIHSKLLSKGIIFEGENYEYFRRALYYFRGIRRWYYSEEEKKSRLVAAFLNIVNDLIGEKGKDPEDYSPTLANLLVEQKIEKSFLDNLEKDFSKSLTDPKFIQPHDYNLQQLKERLLGSFNKYFRFPIFRCAPVKQSAEEIKKSCLKIIKLIDTFSDYYPGRVVDEVKKITRLT</sequence>
<proteinExistence type="predicted"/>
<protein>
    <submittedName>
        <fullName evidence="1">Uncharacterized protein</fullName>
    </submittedName>
</protein>
<gene>
    <name evidence="1" type="ORF">COV86_02180</name>
</gene>
<dbReference type="EMBL" id="PCVL01000026">
    <property type="protein sequence ID" value="PIQ72594.1"/>
    <property type="molecule type" value="Genomic_DNA"/>
</dbReference>
<name>A0A2H0KQD1_9BACT</name>
<reference evidence="1 2" key="1">
    <citation type="submission" date="2017-09" db="EMBL/GenBank/DDBJ databases">
        <title>Depth-based differentiation of microbial function through sediment-hosted aquifers and enrichment of novel symbionts in the deep terrestrial subsurface.</title>
        <authorList>
            <person name="Probst A.J."/>
            <person name="Ladd B."/>
            <person name="Jarett J.K."/>
            <person name="Geller-Mcgrath D.E."/>
            <person name="Sieber C.M."/>
            <person name="Emerson J.B."/>
            <person name="Anantharaman K."/>
            <person name="Thomas B.C."/>
            <person name="Malmstrom R."/>
            <person name="Stieglmeier M."/>
            <person name="Klingl A."/>
            <person name="Woyke T."/>
            <person name="Ryan C.M."/>
            <person name="Banfield J.F."/>
        </authorList>
    </citation>
    <scope>NUCLEOTIDE SEQUENCE [LARGE SCALE GENOMIC DNA]</scope>
    <source>
        <strain evidence="1">CG11_big_fil_rev_8_21_14_0_20_35_14</strain>
    </source>
</reference>
<evidence type="ECO:0000313" key="1">
    <source>
        <dbReference type="EMBL" id="PIQ72594.1"/>
    </source>
</evidence>
<comment type="caution">
    <text evidence="1">The sequence shown here is derived from an EMBL/GenBank/DDBJ whole genome shotgun (WGS) entry which is preliminary data.</text>
</comment>
<accession>A0A2H0KQD1</accession>
<evidence type="ECO:0000313" key="2">
    <source>
        <dbReference type="Proteomes" id="UP000229570"/>
    </source>
</evidence>
<dbReference type="Proteomes" id="UP000229570">
    <property type="component" value="Unassembled WGS sequence"/>
</dbReference>
<organism evidence="1 2">
    <name type="scientific">Candidatus Roizmanbacteria bacterium CG11_big_fil_rev_8_21_14_0_20_35_14</name>
    <dbReference type="NCBI Taxonomy" id="1974855"/>
    <lineage>
        <taxon>Bacteria</taxon>
        <taxon>Candidatus Roizmaniibacteriota</taxon>
    </lineage>
</organism>